<accession>A0AAV2CFA9</accession>
<feature type="region of interest" description="Disordered" evidence="1">
    <location>
        <begin position="69"/>
        <end position="100"/>
    </location>
</feature>
<feature type="compositionally biased region" description="Basic and acidic residues" evidence="1">
    <location>
        <begin position="77"/>
        <end position="100"/>
    </location>
</feature>
<organism evidence="2 3">
    <name type="scientific">Linum trigynum</name>
    <dbReference type="NCBI Taxonomy" id="586398"/>
    <lineage>
        <taxon>Eukaryota</taxon>
        <taxon>Viridiplantae</taxon>
        <taxon>Streptophyta</taxon>
        <taxon>Embryophyta</taxon>
        <taxon>Tracheophyta</taxon>
        <taxon>Spermatophyta</taxon>
        <taxon>Magnoliopsida</taxon>
        <taxon>eudicotyledons</taxon>
        <taxon>Gunneridae</taxon>
        <taxon>Pentapetalae</taxon>
        <taxon>rosids</taxon>
        <taxon>fabids</taxon>
        <taxon>Malpighiales</taxon>
        <taxon>Linaceae</taxon>
        <taxon>Linum</taxon>
    </lineage>
</organism>
<evidence type="ECO:0000256" key="1">
    <source>
        <dbReference type="SAM" id="MobiDB-lite"/>
    </source>
</evidence>
<evidence type="ECO:0000313" key="2">
    <source>
        <dbReference type="EMBL" id="CAL1355155.1"/>
    </source>
</evidence>
<evidence type="ECO:0008006" key="4">
    <source>
        <dbReference type="Google" id="ProtNLM"/>
    </source>
</evidence>
<dbReference type="Proteomes" id="UP001497516">
    <property type="component" value="Chromosome 1"/>
</dbReference>
<sequence>MDQGCIFGIEYGPTSLSFSEKEKLVERIVWGRNYLEATGDYWRRRLGEDSSEANWNWHSNLRVTVDWTAESSSAEQKATREQRRSDDRRLKREGIGRDYI</sequence>
<keyword evidence="3" id="KW-1185">Reference proteome</keyword>
<proteinExistence type="predicted"/>
<gene>
    <name evidence="2" type="ORF">LTRI10_LOCUS2930</name>
</gene>
<protein>
    <recommendedName>
        <fullName evidence="4">Cellulase</fullName>
    </recommendedName>
</protein>
<reference evidence="2 3" key="1">
    <citation type="submission" date="2024-04" db="EMBL/GenBank/DDBJ databases">
        <authorList>
            <person name="Fracassetti M."/>
        </authorList>
    </citation>
    <scope>NUCLEOTIDE SEQUENCE [LARGE SCALE GENOMIC DNA]</scope>
</reference>
<dbReference type="AlphaFoldDB" id="A0AAV2CFA9"/>
<dbReference type="EMBL" id="OZ034813">
    <property type="protein sequence ID" value="CAL1355155.1"/>
    <property type="molecule type" value="Genomic_DNA"/>
</dbReference>
<name>A0AAV2CFA9_9ROSI</name>
<evidence type="ECO:0000313" key="3">
    <source>
        <dbReference type="Proteomes" id="UP001497516"/>
    </source>
</evidence>